<sequence length="67" mass="7390">LLSQGKYSQAEVLSWKALEGLERKLGTEHLATSTSMSSLAIALYSQGKYEEAHKLNLQAAETRPEIL</sequence>
<dbReference type="Proteomes" id="UP000244855">
    <property type="component" value="Unassembled WGS sequence"/>
</dbReference>
<keyword evidence="2" id="KW-1185">Reference proteome</keyword>
<evidence type="ECO:0000313" key="2">
    <source>
        <dbReference type="Proteomes" id="UP000244855"/>
    </source>
</evidence>
<dbReference type="AlphaFoldDB" id="A0A2V1DRM9"/>
<dbReference type="Gene3D" id="1.25.40.10">
    <property type="entry name" value="Tetratricopeptide repeat domain"/>
    <property type="match status" value="1"/>
</dbReference>
<dbReference type="InterPro" id="IPR011990">
    <property type="entry name" value="TPR-like_helical_dom_sf"/>
</dbReference>
<name>A0A2V1DRM9_9PLEO</name>
<dbReference type="SUPFAM" id="SSF48452">
    <property type="entry name" value="TPR-like"/>
    <property type="match status" value="1"/>
</dbReference>
<dbReference type="EMBL" id="KZ805370">
    <property type="protein sequence ID" value="PVI00636.1"/>
    <property type="molecule type" value="Genomic_DNA"/>
</dbReference>
<evidence type="ECO:0000313" key="1">
    <source>
        <dbReference type="EMBL" id="PVI00636.1"/>
    </source>
</evidence>
<evidence type="ECO:0008006" key="3">
    <source>
        <dbReference type="Google" id="ProtNLM"/>
    </source>
</evidence>
<feature type="non-terminal residue" evidence="1">
    <location>
        <position position="67"/>
    </location>
</feature>
<dbReference type="STRING" id="97972.A0A2V1DRM9"/>
<proteinExistence type="predicted"/>
<reference evidence="1 2" key="1">
    <citation type="journal article" date="2018" name="Sci. Rep.">
        <title>Comparative genomics provides insights into the lifestyle and reveals functional heterogeneity of dark septate endophytic fungi.</title>
        <authorList>
            <person name="Knapp D.G."/>
            <person name="Nemeth J.B."/>
            <person name="Barry K."/>
            <person name="Hainaut M."/>
            <person name="Henrissat B."/>
            <person name="Johnson J."/>
            <person name="Kuo A."/>
            <person name="Lim J.H.P."/>
            <person name="Lipzen A."/>
            <person name="Nolan M."/>
            <person name="Ohm R.A."/>
            <person name="Tamas L."/>
            <person name="Grigoriev I.V."/>
            <person name="Spatafora J.W."/>
            <person name="Nagy L.G."/>
            <person name="Kovacs G.M."/>
        </authorList>
    </citation>
    <scope>NUCLEOTIDE SEQUENCE [LARGE SCALE GENOMIC DNA]</scope>
    <source>
        <strain evidence="1 2">DSE2036</strain>
    </source>
</reference>
<organism evidence="1 2">
    <name type="scientific">Periconia macrospinosa</name>
    <dbReference type="NCBI Taxonomy" id="97972"/>
    <lineage>
        <taxon>Eukaryota</taxon>
        <taxon>Fungi</taxon>
        <taxon>Dikarya</taxon>
        <taxon>Ascomycota</taxon>
        <taxon>Pezizomycotina</taxon>
        <taxon>Dothideomycetes</taxon>
        <taxon>Pleosporomycetidae</taxon>
        <taxon>Pleosporales</taxon>
        <taxon>Massarineae</taxon>
        <taxon>Periconiaceae</taxon>
        <taxon>Periconia</taxon>
    </lineage>
</organism>
<protein>
    <recommendedName>
        <fullName evidence="3">Kinesin light chain</fullName>
    </recommendedName>
</protein>
<accession>A0A2V1DRM9</accession>
<feature type="non-terminal residue" evidence="1">
    <location>
        <position position="1"/>
    </location>
</feature>
<dbReference type="Pfam" id="PF13424">
    <property type="entry name" value="TPR_12"/>
    <property type="match status" value="1"/>
</dbReference>
<gene>
    <name evidence="1" type="ORF">DM02DRAFT_472883</name>
</gene>